<feature type="chain" id="PRO_5032636037" evidence="14">
    <location>
        <begin position="18"/>
        <end position="454"/>
    </location>
</feature>
<comment type="caution">
    <text evidence="15">The sequence shown here is derived from an EMBL/GenBank/DDBJ whole genome shotgun (WGS) entry which is preliminary data.</text>
</comment>
<dbReference type="Gene3D" id="1.20.1730.10">
    <property type="entry name" value="Sodium/glucose cotransporter"/>
    <property type="match status" value="1"/>
</dbReference>
<proteinExistence type="inferred from homology"/>
<evidence type="ECO:0000256" key="6">
    <source>
        <dbReference type="ARBA" id="ARBA00022847"/>
    </source>
</evidence>
<feature type="transmembrane region" description="Helical" evidence="13">
    <location>
        <begin position="310"/>
        <end position="327"/>
    </location>
</feature>
<feature type="transmembrane region" description="Helical" evidence="13">
    <location>
        <begin position="277"/>
        <end position="298"/>
    </location>
</feature>
<protein>
    <submittedName>
        <fullName evidence="15">Solute:Sodium symporter family</fullName>
    </submittedName>
</protein>
<dbReference type="PROSITE" id="PS50283">
    <property type="entry name" value="NA_SOLUT_SYMP_3"/>
    <property type="match status" value="1"/>
</dbReference>
<sequence length="454" mass="47428">MVIGIIGILVAAAYVLSTFEHLHPPPSVGFPGYIYPNQEVCDEYGGVLGSDGASCVYNETRWGSTGIDNGAWPFGDSLQVNAEMTSVDGLPPFPNAILFNWATIFVLAAGNLSAIDFQQRCMAATAPQTAARGCILAGVITLAVTLPVAYMGGLARLFYGPDSAYAAFEVNTCSAPLGLPTCAQWLPDPNAFLKLCATQFPIVLGAWGLIGIAAASMSTSAGALLAISTIMARNVGGKVGDPELRAAGFMLSFARAHVPVVITIGALIAAAYNETGYLLVVAFDIALSSTIAPLLAIVHAPNRITPSGGVVALLGGMSTRVILEFALPKDGSFVLPYGQYAYGYGEGQAGLPSFVDAPDGGTWNAAACDAPRLRDWTGLDSLVSPLVCTALLFGVSAWDLRRMRQGRPPLLSRLVPAHWLVPVVATRSSDCTATTEDPTKTQTATHSHLVLAPK</sequence>
<evidence type="ECO:0000256" key="1">
    <source>
        <dbReference type="ARBA" id="ARBA00004651"/>
    </source>
</evidence>
<dbReference type="GO" id="GO:0015293">
    <property type="term" value="F:symporter activity"/>
    <property type="evidence" value="ECO:0007669"/>
    <property type="project" value="UniProtKB-KW"/>
</dbReference>
<keyword evidence="5 13" id="KW-0812">Transmembrane</keyword>
<keyword evidence="7 13" id="KW-1133">Transmembrane helix</keyword>
<dbReference type="GO" id="GO:0006814">
    <property type="term" value="P:sodium ion transport"/>
    <property type="evidence" value="ECO:0007669"/>
    <property type="project" value="UniProtKB-KW"/>
</dbReference>
<keyword evidence="16" id="KW-1185">Reference proteome</keyword>
<comment type="similarity">
    <text evidence="2">Belongs to the sodium:solute symporter (SSF) (TC 2.A.21) family.</text>
</comment>
<evidence type="ECO:0000256" key="9">
    <source>
        <dbReference type="ARBA" id="ARBA00023065"/>
    </source>
</evidence>
<feature type="transmembrane region" description="Helical" evidence="13">
    <location>
        <begin position="98"/>
        <end position="117"/>
    </location>
</feature>
<dbReference type="OrthoDB" id="6132759at2759"/>
<evidence type="ECO:0000256" key="7">
    <source>
        <dbReference type="ARBA" id="ARBA00022989"/>
    </source>
</evidence>
<evidence type="ECO:0000256" key="4">
    <source>
        <dbReference type="ARBA" id="ARBA00022475"/>
    </source>
</evidence>
<keyword evidence="6" id="KW-0769">Symport</keyword>
<evidence type="ECO:0000256" key="12">
    <source>
        <dbReference type="SAM" id="MobiDB-lite"/>
    </source>
</evidence>
<organism evidence="15 16">
    <name type="scientific">Tribonema minus</name>
    <dbReference type="NCBI Taxonomy" id="303371"/>
    <lineage>
        <taxon>Eukaryota</taxon>
        <taxon>Sar</taxon>
        <taxon>Stramenopiles</taxon>
        <taxon>Ochrophyta</taxon>
        <taxon>PX clade</taxon>
        <taxon>Xanthophyceae</taxon>
        <taxon>Tribonematales</taxon>
        <taxon>Tribonemataceae</taxon>
        <taxon>Tribonema</taxon>
    </lineage>
</organism>
<accession>A0A835Z361</accession>
<keyword evidence="10 13" id="KW-0472">Membrane</keyword>
<evidence type="ECO:0000256" key="14">
    <source>
        <dbReference type="SAM" id="SignalP"/>
    </source>
</evidence>
<dbReference type="InterPro" id="IPR050277">
    <property type="entry name" value="Sodium:Solute_Symporter"/>
</dbReference>
<dbReference type="EMBL" id="JAFCMP010000115">
    <property type="protein sequence ID" value="KAG5185986.1"/>
    <property type="molecule type" value="Genomic_DNA"/>
</dbReference>
<evidence type="ECO:0000256" key="2">
    <source>
        <dbReference type="ARBA" id="ARBA00006434"/>
    </source>
</evidence>
<feature type="region of interest" description="Disordered" evidence="12">
    <location>
        <begin position="430"/>
        <end position="454"/>
    </location>
</feature>
<feature type="transmembrane region" description="Helical" evidence="13">
    <location>
        <begin position="248"/>
        <end position="271"/>
    </location>
</feature>
<dbReference type="Proteomes" id="UP000664859">
    <property type="component" value="Unassembled WGS sequence"/>
</dbReference>
<dbReference type="InterPro" id="IPR038377">
    <property type="entry name" value="Na/Glc_symporter_sf"/>
</dbReference>
<gene>
    <name evidence="15" type="ORF">JKP88DRAFT_179770</name>
</gene>
<dbReference type="InterPro" id="IPR001734">
    <property type="entry name" value="Na/solute_symporter"/>
</dbReference>
<evidence type="ECO:0000256" key="5">
    <source>
        <dbReference type="ARBA" id="ARBA00022692"/>
    </source>
</evidence>
<feature type="transmembrane region" description="Helical" evidence="13">
    <location>
        <begin position="382"/>
        <end position="400"/>
    </location>
</feature>
<evidence type="ECO:0000256" key="8">
    <source>
        <dbReference type="ARBA" id="ARBA00023053"/>
    </source>
</evidence>
<keyword evidence="3" id="KW-0813">Transport</keyword>
<dbReference type="GO" id="GO:0005886">
    <property type="term" value="C:plasma membrane"/>
    <property type="evidence" value="ECO:0007669"/>
    <property type="project" value="UniProtKB-SubCell"/>
</dbReference>
<evidence type="ECO:0000256" key="3">
    <source>
        <dbReference type="ARBA" id="ARBA00022448"/>
    </source>
</evidence>
<feature type="transmembrane region" description="Helical" evidence="13">
    <location>
        <begin position="129"/>
        <end position="150"/>
    </location>
</feature>
<feature type="signal peptide" evidence="14">
    <location>
        <begin position="1"/>
        <end position="17"/>
    </location>
</feature>
<evidence type="ECO:0000313" key="15">
    <source>
        <dbReference type="EMBL" id="KAG5185986.1"/>
    </source>
</evidence>
<keyword evidence="8" id="KW-0915">Sodium</keyword>
<reference evidence="15" key="1">
    <citation type="submission" date="2021-02" db="EMBL/GenBank/DDBJ databases">
        <title>First Annotated Genome of the Yellow-green Alga Tribonema minus.</title>
        <authorList>
            <person name="Mahan K.M."/>
        </authorList>
    </citation>
    <scope>NUCLEOTIDE SEQUENCE</scope>
    <source>
        <strain evidence="15">UTEX B ZZ1240</strain>
    </source>
</reference>
<evidence type="ECO:0000256" key="11">
    <source>
        <dbReference type="ARBA" id="ARBA00023201"/>
    </source>
</evidence>
<feature type="transmembrane region" description="Helical" evidence="13">
    <location>
        <begin position="202"/>
        <end position="227"/>
    </location>
</feature>
<keyword evidence="9" id="KW-0406">Ion transport</keyword>
<evidence type="ECO:0000256" key="13">
    <source>
        <dbReference type="SAM" id="Phobius"/>
    </source>
</evidence>
<dbReference type="PANTHER" id="PTHR48086:SF3">
    <property type="entry name" value="SODIUM_PROLINE SYMPORTER"/>
    <property type="match status" value="1"/>
</dbReference>
<keyword evidence="11" id="KW-0739">Sodium transport</keyword>
<evidence type="ECO:0000256" key="10">
    <source>
        <dbReference type="ARBA" id="ARBA00023136"/>
    </source>
</evidence>
<keyword evidence="14" id="KW-0732">Signal</keyword>
<comment type="subcellular location">
    <subcellularLocation>
        <location evidence="1">Cell membrane</location>
        <topology evidence="1">Multi-pass membrane protein</topology>
    </subcellularLocation>
</comment>
<name>A0A835Z361_9STRA</name>
<dbReference type="AlphaFoldDB" id="A0A835Z361"/>
<evidence type="ECO:0000313" key="16">
    <source>
        <dbReference type="Proteomes" id="UP000664859"/>
    </source>
</evidence>
<keyword evidence="4" id="KW-1003">Cell membrane</keyword>
<feature type="compositionally biased region" description="Polar residues" evidence="12">
    <location>
        <begin position="430"/>
        <end position="446"/>
    </location>
</feature>
<dbReference type="PANTHER" id="PTHR48086">
    <property type="entry name" value="SODIUM/PROLINE SYMPORTER-RELATED"/>
    <property type="match status" value="1"/>
</dbReference>